<dbReference type="PANTHER" id="PTHR11022:SF41">
    <property type="entry name" value="PEPTIDOGLYCAN-RECOGNITION PROTEIN LC-RELATED"/>
    <property type="match status" value="1"/>
</dbReference>
<gene>
    <name evidence="2" type="ORF">ABID21_004422</name>
</gene>
<reference evidence="2 3" key="1">
    <citation type="submission" date="2024-06" db="EMBL/GenBank/DDBJ databases">
        <title>Genomic Encyclopedia of Type Strains, Phase IV (KMG-IV): sequencing the most valuable type-strain genomes for metagenomic binning, comparative biology and taxonomic classification.</title>
        <authorList>
            <person name="Goeker M."/>
        </authorList>
    </citation>
    <scope>NUCLEOTIDE SEQUENCE [LARGE SCALE GENOMIC DNA]</scope>
    <source>
        <strain evidence="2 3">DSM 105042</strain>
    </source>
</reference>
<dbReference type="Proteomes" id="UP001549031">
    <property type="component" value="Unassembled WGS sequence"/>
</dbReference>
<dbReference type="InterPro" id="IPR036505">
    <property type="entry name" value="Amidase/PGRP_sf"/>
</dbReference>
<evidence type="ECO:0000313" key="2">
    <source>
        <dbReference type="EMBL" id="MET3588287.1"/>
    </source>
</evidence>
<name>A0ABV2HD22_9HYPH</name>
<dbReference type="SUPFAM" id="SSF55846">
    <property type="entry name" value="N-acetylmuramoyl-L-alanine amidase-like"/>
    <property type="match status" value="1"/>
</dbReference>
<dbReference type="SMART" id="SM00644">
    <property type="entry name" value="Ami_2"/>
    <property type="match status" value="1"/>
</dbReference>
<dbReference type="RefSeq" id="WP_247245972.1">
    <property type="nucleotide sequence ID" value="NZ_JALJRA010000023.1"/>
</dbReference>
<sequence>MRKIRQLVVHTAAADIANVDVSEIDDWHRKRGWKGIGYHYVIIDDRHGSLPDGALQEGRPEEEVGAHVAGLNRFSIGVCCVGHGDRRDFTVKQKDTLTDLLAQLAQRYDVPVENIIGQREVNRLIDRGEVEEEFRTSKTCPGTLLDMGKIRRLVASKLGASQPAAMAPPKDLIDAMDVIAANERLLGNALGEWRCFFFSGEMRGLSRPKSFRNRGSRAE</sequence>
<comment type="caution">
    <text evidence="2">The sequence shown here is derived from an EMBL/GenBank/DDBJ whole genome shotgun (WGS) entry which is preliminary data.</text>
</comment>
<organism evidence="2 3">
    <name type="scientific">Pseudorhizobium tarimense</name>
    <dbReference type="NCBI Taxonomy" id="1079109"/>
    <lineage>
        <taxon>Bacteria</taxon>
        <taxon>Pseudomonadati</taxon>
        <taxon>Pseudomonadota</taxon>
        <taxon>Alphaproteobacteria</taxon>
        <taxon>Hyphomicrobiales</taxon>
        <taxon>Rhizobiaceae</taxon>
        <taxon>Rhizobium/Agrobacterium group</taxon>
        <taxon>Pseudorhizobium</taxon>
    </lineage>
</organism>
<proteinExistence type="predicted"/>
<feature type="domain" description="N-acetylmuramoyl-L-alanine amidase" evidence="1">
    <location>
        <begin position="1"/>
        <end position="128"/>
    </location>
</feature>
<evidence type="ECO:0000313" key="3">
    <source>
        <dbReference type="Proteomes" id="UP001549031"/>
    </source>
</evidence>
<dbReference type="Pfam" id="PF01510">
    <property type="entry name" value="Amidase_2"/>
    <property type="match status" value="1"/>
</dbReference>
<protein>
    <recommendedName>
        <fullName evidence="1">N-acetylmuramoyl-L-alanine amidase domain-containing protein</fullName>
    </recommendedName>
</protein>
<keyword evidence="3" id="KW-1185">Reference proteome</keyword>
<evidence type="ECO:0000259" key="1">
    <source>
        <dbReference type="SMART" id="SM00644"/>
    </source>
</evidence>
<dbReference type="InterPro" id="IPR015510">
    <property type="entry name" value="PGRP"/>
</dbReference>
<dbReference type="EMBL" id="JBEPLJ010000022">
    <property type="protein sequence ID" value="MET3588287.1"/>
    <property type="molecule type" value="Genomic_DNA"/>
</dbReference>
<dbReference type="Gene3D" id="3.40.80.10">
    <property type="entry name" value="Peptidoglycan recognition protein-like"/>
    <property type="match status" value="1"/>
</dbReference>
<accession>A0ABV2HD22</accession>
<dbReference type="CDD" id="cd06583">
    <property type="entry name" value="PGRP"/>
    <property type="match status" value="1"/>
</dbReference>
<dbReference type="InterPro" id="IPR002502">
    <property type="entry name" value="Amidase_domain"/>
</dbReference>
<dbReference type="PANTHER" id="PTHR11022">
    <property type="entry name" value="PEPTIDOGLYCAN RECOGNITION PROTEIN"/>
    <property type="match status" value="1"/>
</dbReference>